<dbReference type="EMBL" id="VTWS01000019">
    <property type="protein sequence ID" value="KAA9340350.1"/>
    <property type="molecule type" value="Genomic_DNA"/>
</dbReference>
<name>A0A5N1J121_9BACT</name>
<organism evidence="1 2">
    <name type="scientific">Larkinella humicola</name>
    <dbReference type="NCBI Taxonomy" id="2607654"/>
    <lineage>
        <taxon>Bacteria</taxon>
        <taxon>Pseudomonadati</taxon>
        <taxon>Bacteroidota</taxon>
        <taxon>Cytophagia</taxon>
        <taxon>Cytophagales</taxon>
        <taxon>Spirosomataceae</taxon>
        <taxon>Larkinella</taxon>
    </lineage>
</organism>
<accession>A0A5N1J121</accession>
<evidence type="ECO:0000313" key="1">
    <source>
        <dbReference type="EMBL" id="KAA9340350.1"/>
    </source>
</evidence>
<dbReference type="RefSeq" id="WP_150881749.1">
    <property type="nucleotide sequence ID" value="NZ_VTWS01000019.1"/>
</dbReference>
<protein>
    <submittedName>
        <fullName evidence="1">Uncharacterized protein</fullName>
    </submittedName>
</protein>
<dbReference type="AlphaFoldDB" id="A0A5N1J121"/>
<reference evidence="1 2" key="1">
    <citation type="submission" date="2019-09" db="EMBL/GenBank/DDBJ databases">
        <title>Genome Sequence of Larkinella sp MA1.</title>
        <authorList>
            <person name="Srinivasan S."/>
        </authorList>
    </citation>
    <scope>NUCLEOTIDE SEQUENCE [LARGE SCALE GENOMIC DNA]</scope>
    <source>
        <strain evidence="1 2">MA1</strain>
    </source>
</reference>
<comment type="caution">
    <text evidence="1">The sequence shown here is derived from an EMBL/GenBank/DDBJ whole genome shotgun (WGS) entry which is preliminary data.</text>
</comment>
<feature type="non-terminal residue" evidence="1">
    <location>
        <position position="66"/>
    </location>
</feature>
<keyword evidence="2" id="KW-1185">Reference proteome</keyword>
<evidence type="ECO:0000313" key="2">
    <source>
        <dbReference type="Proteomes" id="UP000326344"/>
    </source>
</evidence>
<dbReference type="Proteomes" id="UP000326344">
    <property type="component" value="Unassembled WGS sequence"/>
</dbReference>
<sequence length="66" mass="7615">MARPLKDDSAEPLDQPYLVRLTKTQRQKKLPELAASHGMTESDFIRYRVFNARPRQKKATPEVAAF</sequence>
<proteinExistence type="predicted"/>
<gene>
    <name evidence="1" type="ORF">F0P93_31350</name>
</gene>